<dbReference type="EMBL" id="OX451738">
    <property type="protein sequence ID" value="CAI8602626.1"/>
    <property type="molecule type" value="Genomic_DNA"/>
</dbReference>
<proteinExistence type="predicted"/>
<evidence type="ECO:0000313" key="2">
    <source>
        <dbReference type="Proteomes" id="UP001157006"/>
    </source>
</evidence>
<reference evidence="1 2" key="1">
    <citation type="submission" date="2023-01" db="EMBL/GenBank/DDBJ databases">
        <authorList>
            <person name="Kreplak J."/>
        </authorList>
    </citation>
    <scope>NUCLEOTIDE SEQUENCE [LARGE SCALE GENOMIC DNA]</scope>
</reference>
<protein>
    <submittedName>
        <fullName evidence="1">Uncharacterized protein</fullName>
    </submittedName>
</protein>
<keyword evidence="2" id="KW-1185">Reference proteome</keyword>
<accession>A0AAV0ZXF9</accession>
<dbReference type="Proteomes" id="UP001157006">
    <property type="component" value="Chromosome 3"/>
</dbReference>
<dbReference type="AlphaFoldDB" id="A0AAV0ZXF9"/>
<organism evidence="1 2">
    <name type="scientific">Vicia faba</name>
    <name type="common">Broad bean</name>
    <name type="synonym">Faba vulgaris</name>
    <dbReference type="NCBI Taxonomy" id="3906"/>
    <lineage>
        <taxon>Eukaryota</taxon>
        <taxon>Viridiplantae</taxon>
        <taxon>Streptophyta</taxon>
        <taxon>Embryophyta</taxon>
        <taxon>Tracheophyta</taxon>
        <taxon>Spermatophyta</taxon>
        <taxon>Magnoliopsida</taxon>
        <taxon>eudicotyledons</taxon>
        <taxon>Gunneridae</taxon>
        <taxon>Pentapetalae</taxon>
        <taxon>rosids</taxon>
        <taxon>fabids</taxon>
        <taxon>Fabales</taxon>
        <taxon>Fabaceae</taxon>
        <taxon>Papilionoideae</taxon>
        <taxon>50 kb inversion clade</taxon>
        <taxon>NPAAA clade</taxon>
        <taxon>Hologalegina</taxon>
        <taxon>IRL clade</taxon>
        <taxon>Fabeae</taxon>
        <taxon>Vicia</taxon>
    </lineage>
</organism>
<gene>
    <name evidence="1" type="ORF">VFH_III049800</name>
</gene>
<name>A0AAV0ZXF9_VICFA</name>
<evidence type="ECO:0000313" key="1">
    <source>
        <dbReference type="EMBL" id="CAI8602626.1"/>
    </source>
</evidence>
<sequence>MRLVSPNILILCFAETTLHHCIYISLHRPLTASSNILHYRLRSSCSCSSHADISLRIASVSNHPQTNKFTDSVVIAKMKRDKSFEVFSDLNMLSWKLMQGHGLSCDVSLQGISLYPEIRTGLSSLCTFVKCWQGFLNCFDCELVFVLYDRLQRFAWALDNKAIFDLILDKA</sequence>